<gene>
    <name evidence="7" type="ORF">GSLYS_00005966001</name>
</gene>
<dbReference type="InterPro" id="IPR013783">
    <property type="entry name" value="Ig-like_fold"/>
</dbReference>
<evidence type="ECO:0000256" key="1">
    <source>
        <dbReference type="ARBA" id="ARBA00004479"/>
    </source>
</evidence>
<dbReference type="SUPFAM" id="SSF49299">
    <property type="entry name" value="PKD domain"/>
    <property type="match status" value="2"/>
</dbReference>
<dbReference type="EMBL" id="CAXITT010000099">
    <property type="protein sequence ID" value="CAL1531871.1"/>
    <property type="molecule type" value="Genomic_DNA"/>
</dbReference>
<accession>A0AAV2HDA4</accession>
<dbReference type="Gene3D" id="2.60.40.10">
    <property type="entry name" value="Immunoglobulins"/>
    <property type="match status" value="2"/>
</dbReference>
<comment type="subcellular location">
    <subcellularLocation>
        <location evidence="1">Membrane</location>
        <topology evidence="1">Single-pass type I membrane protein</topology>
    </subcellularLocation>
</comment>
<evidence type="ECO:0000256" key="3">
    <source>
        <dbReference type="ARBA" id="ARBA00022737"/>
    </source>
</evidence>
<feature type="domain" description="PKD" evidence="6">
    <location>
        <begin position="867"/>
        <end position="926"/>
    </location>
</feature>
<organism evidence="7 8">
    <name type="scientific">Lymnaea stagnalis</name>
    <name type="common">Great pond snail</name>
    <name type="synonym">Helix stagnalis</name>
    <dbReference type="NCBI Taxonomy" id="6523"/>
    <lineage>
        <taxon>Eukaryota</taxon>
        <taxon>Metazoa</taxon>
        <taxon>Spiralia</taxon>
        <taxon>Lophotrochozoa</taxon>
        <taxon>Mollusca</taxon>
        <taxon>Gastropoda</taxon>
        <taxon>Heterobranchia</taxon>
        <taxon>Euthyneura</taxon>
        <taxon>Panpulmonata</taxon>
        <taxon>Hygrophila</taxon>
        <taxon>Lymnaeoidea</taxon>
        <taxon>Lymnaeidae</taxon>
        <taxon>Lymnaea</taxon>
    </lineage>
</organism>
<keyword evidence="5" id="KW-1133">Transmembrane helix</keyword>
<dbReference type="PANTHER" id="PTHR12106:SF47">
    <property type="entry name" value="VPS10 DOMAIN-CONTAINING RECEPTOR SORCS3-LIKE"/>
    <property type="match status" value="1"/>
</dbReference>
<dbReference type="SUPFAM" id="SSF110296">
    <property type="entry name" value="Oligoxyloglucan reducing end-specific cellobiohydrolase"/>
    <property type="match status" value="1"/>
</dbReference>
<evidence type="ECO:0000256" key="2">
    <source>
        <dbReference type="ARBA" id="ARBA00010818"/>
    </source>
</evidence>
<evidence type="ECO:0000313" key="7">
    <source>
        <dbReference type="EMBL" id="CAL1531871.1"/>
    </source>
</evidence>
<evidence type="ECO:0000259" key="6">
    <source>
        <dbReference type="PROSITE" id="PS50093"/>
    </source>
</evidence>
<protein>
    <recommendedName>
        <fullName evidence="6">PKD domain-containing protein</fullName>
    </recommendedName>
</protein>
<keyword evidence="4" id="KW-0325">Glycoprotein</keyword>
<feature type="transmembrane region" description="Helical" evidence="5">
    <location>
        <begin position="1059"/>
        <end position="1080"/>
    </location>
</feature>
<name>A0AAV2HDA4_LYMST</name>
<dbReference type="SMART" id="SM00602">
    <property type="entry name" value="VPS10"/>
    <property type="match status" value="1"/>
</dbReference>
<dbReference type="GO" id="GO:0005794">
    <property type="term" value="C:Golgi apparatus"/>
    <property type="evidence" value="ECO:0007669"/>
    <property type="project" value="TreeGrafter"/>
</dbReference>
<dbReference type="CDD" id="cd00146">
    <property type="entry name" value="PKD"/>
    <property type="match status" value="2"/>
</dbReference>
<dbReference type="Pfam" id="PF00801">
    <property type="entry name" value="PKD"/>
    <property type="match status" value="2"/>
</dbReference>
<dbReference type="SMART" id="SM00089">
    <property type="entry name" value="PKD"/>
    <property type="match status" value="2"/>
</dbReference>
<dbReference type="InterPro" id="IPR006581">
    <property type="entry name" value="VPS10"/>
</dbReference>
<proteinExistence type="inferred from homology"/>
<dbReference type="InterPro" id="IPR031778">
    <property type="entry name" value="Sortilin_N"/>
</dbReference>
<dbReference type="PROSITE" id="PS50093">
    <property type="entry name" value="PKD"/>
    <property type="match status" value="2"/>
</dbReference>
<keyword evidence="3" id="KW-0677">Repeat</keyword>
<comment type="caution">
    <text evidence="7">The sequence shown here is derived from an EMBL/GenBank/DDBJ whole genome shotgun (WGS) entry which is preliminary data.</text>
</comment>
<dbReference type="Pfam" id="PF15902">
    <property type="entry name" value="Sortilin-Vps10"/>
    <property type="match status" value="1"/>
</dbReference>
<evidence type="ECO:0000313" key="8">
    <source>
        <dbReference type="Proteomes" id="UP001497497"/>
    </source>
</evidence>
<sequence>MAYNNKQHKLTPNMLLLDFFFILICISSVSSAIFSFNKKFSHVKNLMSSEIVNSDNNVFNFNKQKIAATVTDETSKLEVGVLSEFIHRTKRETAANTPEILKNRVLLNGTEKSTHAYVHWIGKDTSERIFVLTCRVDYKNRREVVDSQLWRSDDYGSSYKEMKFESEAKISFIYTFPSNYKKLIFTDIMAKKIYTTEDELTTNKSYVVEVEPDLLIPHPTDDNKFLLYSFTQRKLFVSVNFGANFKLLSEDVLPNFYWGESGFDKNPDIVHMEIEGGMPSQAMYKSCIVPDCTNEPNPELQDVGPFLATSLTTHKEYMFVQKSNWNGSENYLAVSHQRKAFQRAYFPGDLKTNDFMLLNLDGGQVFVAVNHGDVVNLYLSDAVGQYYVLSMENIYHVMRLDWFEIDFHEVKGMNWTFLANKRISTQSGMVARTYISYDKGGNWAPLYINQSCKGIDSCALQLQISQGGLVTPIFSEANAVGIIMAHGILGTSSIDQTPFVFTSRDGGANWIKAEVEKMMSLNGTFRFNILDQGSILTAVPDGLVTGLNSSTIYFSLDQGSTWTSQLFDNQGLIVKGVLTEPGITTLVESVFGHEVKDKPWTLIKLNFSLILPVKCEEANYTFWQPKDYNSANASNCLLGSDVKYKQRKADDKCYNGGSVVLKQENVTCLCTAEDYECDFGYEYHDGECKKALWFHEGYILSDCDDGGTYQESKGYRQIPADNCFEGSDMGKYGRTAKQCPLAAPIQLSILGEGFNVQAGKEVIFHLEQAGGSKFDTNYSWNFGDLSSMENVTGIKQASPRKHIFHESGHYNITVTASNSKGSLLTWAYVHVQDSISNTYLSAPWAVKTGLQVAFNLVVSSHTRLMASSSGHVHFVWTFGDETGGSLPILTWNSSMSHVYTKAGTYKVTFEAINSISAVYKEYSIQVFDQVDILVLKFSDNVAMYNMSDVLVAQLFTQRVRQQLAEDIGVRLDRLEAVLVSLNPVAVHLYIFPSTQQVDVNVTQVKAVVYEQVEKGVLGINLFVKTYDSDNIVKIVSATDLTGHPNSTDGVSEGINMKPIYIAVPVLVLALIVSGVSLMYCRKKVHSIRQYNMLHTQDDSDAMLDDDEAPLDLNVDFGIRESSRDDNMLENTGGSHLVMVTGGSTDHSVNC</sequence>
<dbReference type="Gene3D" id="3.30.60.270">
    <property type="match status" value="1"/>
</dbReference>
<reference evidence="7 8" key="1">
    <citation type="submission" date="2024-04" db="EMBL/GenBank/DDBJ databases">
        <authorList>
            <consortium name="Genoscope - CEA"/>
            <person name="William W."/>
        </authorList>
    </citation>
    <scope>NUCLEOTIDE SEQUENCE [LARGE SCALE GENOMIC DNA]</scope>
</reference>
<dbReference type="Gene3D" id="2.10.70.80">
    <property type="match status" value="1"/>
</dbReference>
<dbReference type="InterPro" id="IPR050310">
    <property type="entry name" value="VPS10-sortilin"/>
</dbReference>
<feature type="domain" description="PKD" evidence="6">
    <location>
        <begin position="745"/>
        <end position="825"/>
    </location>
</feature>
<dbReference type="InterPro" id="IPR022409">
    <property type="entry name" value="PKD/Chitinase_dom"/>
</dbReference>
<dbReference type="AlphaFoldDB" id="A0AAV2HDA4"/>
<dbReference type="Proteomes" id="UP001497497">
    <property type="component" value="Unassembled WGS sequence"/>
</dbReference>
<dbReference type="InterPro" id="IPR031777">
    <property type="entry name" value="Sortilin_C"/>
</dbReference>
<comment type="similarity">
    <text evidence="2">Belongs to the VPS10-related sortilin family. SORCS subfamily.</text>
</comment>
<dbReference type="GO" id="GO:0006892">
    <property type="term" value="P:post-Golgi vesicle-mediated transport"/>
    <property type="evidence" value="ECO:0007669"/>
    <property type="project" value="TreeGrafter"/>
</dbReference>
<dbReference type="Pfam" id="PF15901">
    <property type="entry name" value="Sortilin_C"/>
    <property type="match status" value="1"/>
</dbReference>
<evidence type="ECO:0000256" key="4">
    <source>
        <dbReference type="ARBA" id="ARBA00023180"/>
    </source>
</evidence>
<dbReference type="GO" id="GO:0016020">
    <property type="term" value="C:membrane"/>
    <property type="evidence" value="ECO:0007669"/>
    <property type="project" value="UniProtKB-SubCell"/>
</dbReference>
<dbReference type="InterPro" id="IPR035986">
    <property type="entry name" value="PKD_dom_sf"/>
</dbReference>
<keyword evidence="5" id="KW-0812">Transmembrane</keyword>
<dbReference type="InterPro" id="IPR000601">
    <property type="entry name" value="PKD_dom"/>
</dbReference>
<evidence type="ECO:0000256" key="5">
    <source>
        <dbReference type="SAM" id="Phobius"/>
    </source>
</evidence>
<keyword evidence="8" id="KW-1185">Reference proteome</keyword>
<keyword evidence="5" id="KW-0472">Membrane</keyword>
<dbReference type="PANTHER" id="PTHR12106">
    <property type="entry name" value="SORTILIN RELATED"/>
    <property type="match status" value="1"/>
</dbReference>